<dbReference type="RefSeq" id="WP_211844930.1">
    <property type="nucleotide sequence ID" value="NZ_JAAEDL010000002.1"/>
</dbReference>
<keyword evidence="3" id="KW-1185">Reference proteome</keyword>
<gene>
    <name evidence="2" type="ORF">GXW74_03715</name>
</gene>
<protein>
    <recommendedName>
        <fullName evidence="4">Lipoprotein</fullName>
    </recommendedName>
</protein>
<dbReference type="Proteomes" id="UP001138709">
    <property type="component" value="Unassembled WGS sequence"/>
</dbReference>
<name>A0A9X9X794_9PROT</name>
<comment type="caution">
    <text evidence="2">The sequence shown here is derived from an EMBL/GenBank/DDBJ whole genome shotgun (WGS) entry which is preliminary data.</text>
</comment>
<dbReference type="AlphaFoldDB" id="A0A9X9X794"/>
<proteinExistence type="predicted"/>
<sequence>MTASLRAILLCGAALSLPGCATAALNAALRAANPGPAWNGDVVVASEPPGAHCTINRDERVMAEVPATPGTVQLSRSHSTLEVRCRTDGYLQTAEILRPRDDPAVFRMAPNGIIGATATVFSLASARTMRYPGEVTVALAPAVFPSESAREAWFAQRRQAIIARRATEIALAEERCRASAESTCDPGLMVMQREQADELGRLDGLMAQATVAAQVAAAD</sequence>
<evidence type="ECO:0008006" key="4">
    <source>
        <dbReference type="Google" id="ProtNLM"/>
    </source>
</evidence>
<feature type="chain" id="PRO_5040844604" description="Lipoprotein" evidence="1">
    <location>
        <begin position="24"/>
        <end position="219"/>
    </location>
</feature>
<reference evidence="2" key="2">
    <citation type="journal article" date="2021" name="Syst. Appl. Microbiol.">
        <title>Roseomonas hellenica sp. nov., isolated from roots of wild-growing Alkanna tinctoria.</title>
        <authorList>
            <person name="Rat A."/>
            <person name="Naranjo H.D."/>
            <person name="Lebbe L."/>
            <person name="Cnockaert M."/>
            <person name="Krigas N."/>
            <person name="Grigoriadou K."/>
            <person name="Maloupa E."/>
            <person name="Willems A."/>
        </authorList>
    </citation>
    <scope>NUCLEOTIDE SEQUENCE</scope>
    <source>
        <strain evidence="2">LMG 31228</strain>
    </source>
</reference>
<evidence type="ECO:0000313" key="3">
    <source>
        <dbReference type="Proteomes" id="UP001138709"/>
    </source>
</evidence>
<reference evidence="2" key="1">
    <citation type="submission" date="2020-01" db="EMBL/GenBank/DDBJ databases">
        <authorList>
            <person name="Rat A."/>
        </authorList>
    </citation>
    <scope>NUCLEOTIDE SEQUENCE</scope>
    <source>
        <strain evidence="2">LMG 31228</strain>
    </source>
</reference>
<feature type="signal peptide" evidence="1">
    <location>
        <begin position="1"/>
        <end position="23"/>
    </location>
</feature>
<evidence type="ECO:0000313" key="2">
    <source>
        <dbReference type="EMBL" id="MBR0679580.1"/>
    </source>
</evidence>
<dbReference type="EMBL" id="JAAEDL010000002">
    <property type="protein sequence ID" value="MBR0679580.1"/>
    <property type="molecule type" value="Genomic_DNA"/>
</dbReference>
<accession>A0A9X9X794</accession>
<organism evidence="2 3">
    <name type="scientific">Neoroseomonas eburnea</name>
    <dbReference type="NCBI Taxonomy" id="1346889"/>
    <lineage>
        <taxon>Bacteria</taxon>
        <taxon>Pseudomonadati</taxon>
        <taxon>Pseudomonadota</taxon>
        <taxon>Alphaproteobacteria</taxon>
        <taxon>Acetobacterales</taxon>
        <taxon>Acetobacteraceae</taxon>
        <taxon>Neoroseomonas</taxon>
    </lineage>
</organism>
<evidence type="ECO:0000256" key="1">
    <source>
        <dbReference type="SAM" id="SignalP"/>
    </source>
</evidence>
<keyword evidence="1" id="KW-0732">Signal</keyword>